<organism evidence="4 5">
    <name type="scientific">Thiocapsa marina 5811</name>
    <dbReference type="NCBI Taxonomy" id="768671"/>
    <lineage>
        <taxon>Bacteria</taxon>
        <taxon>Pseudomonadati</taxon>
        <taxon>Pseudomonadota</taxon>
        <taxon>Gammaproteobacteria</taxon>
        <taxon>Chromatiales</taxon>
        <taxon>Chromatiaceae</taxon>
        <taxon>Thiocapsa</taxon>
    </lineage>
</organism>
<dbReference type="GO" id="GO:0005975">
    <property type="term" value="P:carbohydrate metabolic process"/>
    <property type="evidence" value="ECO:0007669"/>
    <property type="project" value="InterPro"/>
</dbReference>
<evidence type="ECO:0000256" key="2">
    <source>
        <dbReference type="ARBA" id="ARBA00022729"/>
    </source>
</evidence>
<dbReference type="InterPro" id="IPR011330">
    <property type="entry name" value="Glyco_hydro/deAcase_b/a-brl"/>
</dbReference>
<name>F9UIJ3_9GAMM</name>
<evidence type="ECO:0000313" key="5">
    <source>
        <dbReference type="Proteomes" id="UP000005459"/>
    </source>
</evidence>
<dbReference type="GO" id="GO:0005576">
    <property type="term" value="C:extracellular region"/>
    <property type="evidence" value="ECO:0007669"/>
    <property type="project" value="UniProtKB-SubCell"/>
</dbReference>
<dbReference type="PANTHER" id="PTHR34216:SF3">
    <property type="entry name" value="POLY-BETA-1,6-N-ACETYL-D-GLUCOSAMINE N-DEACETYLASE"/>
    <property type="match status" value="1"/>
</dbReference>
<evidence type="ECO:0000256" key="1">
    <source>
        <dbReference type="ARBA" id="ARBA00004613"/>
    </source>
</evidence>
<dbReference type="eggNOG" id="COG0726">
    <property type="taxonomic scope" value="Bacteria"/>
</dbReference>
<dbReference type="InterPro" id="IPR051398">
    <property type="entry name" value="Polysacch_Deacetylase"/>
</dbReference>
<dbReference type="PANTHER" id="PTHR34216">
    <property type="match status" value="1"/>
</dbReference>
<keyword evidence="2" id="KW-0732">Signal</keyword>
<gene>
    <name evidence="4" type="ORF">ThimaDRAFT_4746</name>
</gene>
<dbReference type="EMBL" id="AFWV01000027">
    <property type="protein sequence ID" value="EGV15975.1"/>
    <property type="molecule type" value="Genomic_DNA"/>
</dbReference>
<proteinExistence type="predicted"/>
<dbReference type="RefSeq" id="WP_007195614.1">
    <property type="nucleotide sequence ID" value="NZ_AFWV01000027.1"/>
</dbReference>
<comment type="subcellular location">
    <subcellularLocation>
        <location evidence="1">Secreted</location>
    </subcellularLocation>
</comment>
<evidence type="ECO:0000259" key="3">
    <source>
        <dbReference type="PROSITE" id="PS51677"/>
    </source>
</evidence>
<dbReference type="AlphaFoldDB" id="F9UIJ3"/>
<dbReference type="Proteomes" id="UP000005459">
    <property type="component" value="Unassembled WGS sequence"/>
</dbReference>
<dbReference type="GO" id="GO:0016810">
    <property type="term" value="F:hydrolase activity, acting on carbon-nitrogen (but not peptide) bonds"/>
    <property type="evidence" value="ECO:0007669"/>
    <property type="project" value="InterPro"/>
</dbReference>
<feature type="domain" description="NodB homology" evidence="3">
    <location>
        <begin position="95"/>
        <end position="276"/>
    </location>
</feature>
<reference evidence="4 5" key="1">
    <citation type="submission" date="2011-06" db="EMBL/GenBank/DDBJ databases">
        <title>The draft genome of Thiocapsa marina 5811.</title>
        <authorList>
            <consortium name="US DOE Joint Genome Institute (JGI-PGF)"/>
            <person name="Lucas S."/>
            <person name="Han J."/>
            <person name="Cheng J.-F."/>
            <person name="Goodwin L."/>
            <person name="Pitluck S."/>
            <person name="Peters L."/>
            <person name="Land M.L."/>
            <person name="Hauser L."/>
            <person name="Vogl K."/>
            <person name="Liu Z."/>
            <person name="Imhoff J."/>
            <person name="Thiel V."/>
            <person name="Frigaard N.-U."/>
            <person name="Bryant D."/>
            <person name="Woyke T.J."/>
        </authorList>
    </citation>
    <scope>NUCLEOTIDE SEQUENCE [LARGE SCALE GENOMIC DNA]</scope>
    <source>
        <strain evidence="4 5">5811</strain>
    </source>
</reference>
<keyword evidence="5" id="KW-1185">Reference proteome</keyword>
<sequence>MVNSPSSQKSGYQRATVPVKRMIAGVLLGRLLRRVVVSNHVWIVAFHRVDDLAYPNPLTCGITQFEECCELLARTFRVVPLSQQLDRLGREDCGGTLSITFDDGYLDNFEHAAPILERLGLPATFFVATGFIGTDAVAWWDRELPDTPKWMSWDQVRSLHSRGFDIGCHTVNHADLGSLAEKDAERELLESRQRLCRELNTEIDLFAYPYGGPEHMNAENLLIVKNSGLRCSLSCHGGVNAINSDPFSLRRIPINSAGGETAKDIAYHLLRNMAPL</sequence>
<dbReference type="CDD" id="cd10918">
    <property type="entry name" value="CE4_NodB_like_5s_6s"/>
    <property type="match status" value="1"/>
</dbReference>
<protein>
    <submittedName>
        <fullName evidence="4">Polysaccharide deacetylase</fullName>
    </submittedName>
</protein>
<dbReference type="STRING" id="768671.ThimaDRAFT_4746"/>
<dbReference type="SUPFAM" id="SSF88713">
    <property type="entry name" value="Glycoside hydrolase/deacetylase"/>
    <property type="match status" value="1"/>
</dbReference>
<dbReference type="PROSITE" id="PS51677">
    <property type="entry name" value="NODB"/>
    <property type="match status" value="1"/>
</dbReference>
<accession>F9UIJ3</accession>
<dbReference type="Pfam" id="PF01522">
    <property type="entry name" value="Polysacc_deac_1"/>
    <property type="match status" value="1"/>
</dbReference>
<dbReference type="Gene3D" id="3.20.20.370">
    <property type="entry name" value="Glycoside hydrolase/deacetylase"/>
    <property type="match status" value="1"/>
</dbReference>
<evidence type="ECO:0000313" key="4">
    <source>
        <dbReference type="EMBL" id="EGV15975.1"/>
    </source>
</evidence>
<dbReference type="InterPro" id="IPR002509">
    <property type="entry name" value="NODB_dom"/>
</dbReference>
<dbReference type="OrthoDB" id="9814639at2"/>